<name>A0A6G1SP86_9ACAR</name>
<evidence type="ECO:0000256" key="3">
    <source>
        <dbReference type="ARBA" id="ARBA00022989"/>
    </source>
</evidence>
<evidence type="ECO:0000256" key="4">
    <source>
        <dbReference type="ARBA" id="ARBA00023136"/>
    </source>
</evidence>
<keyword evidence="2 5" id="KW-0812">Transmembrane</keyword>
<dbReference type="GO" id="GO:0016020">
    <property type="term" value="C:membrane"/>
    <property type="evidence" value="ECO:0007669"/>
    <property type="project" value="UniProtKB-SubCell"/>
</dbReference>
<dbReference type="Gene3D" id="1.10.1450.10">
    <property type="entry name" value="Tetraspanin"/>
    <property type="match status" value="1"/>
</dbReference>
<evidence type="ECO:0000256" key="5">
    <source>
        <dbReference type="SAM" id="Phobius"/>
    </source>
</evidence>
<dbReference type="EMBL" id="GGYP01007447">
    <property type="protein sequence ID" value="MDE52218.1"/>
    <property type="molecule type" value="Transcribed_RNA"/>
</dbReference>
<protein>
    <submittedName>
        <fullName evidence="6">CD63 antigen</fullName>
    </submittedName>
</protein>
<evidence type="ECO:0000256" key="1">
    <source>
        <dbReference type="ARBA" id="ARBA00004141"/>
    </source>
</evidence>
<sequence length="296" mass="32913">MATTVSSERGCFTSAMLLLARTIIILNCVTLAIVWLCLILSDDRTDILGNHITGTSLVEKISAGFMVAICFTGIRAAFTQDEKRLKIFALLITAFAIAEAGAASSKYLTRNRELASFELTFKLAEPQYKWYTNETNEATEWIDRIQDTLRCCGLKNAYSEWASFRPKNSTEETFPGSCCPQWHGPGDDKECSDYSIHQGACLFQYKAALHSVFIWLITSAVRLLFLAMLALWIAKHGESTEPSHEAPPVVSPSHFTQFQGPVYIRAPPTEQQPIVDEKPPTYVVANASALPSYHMS</sequence>
<accession>A0A6G1SP86</accession>
<dbReference type="AlphaFoldDB" id="A0A6G1SP86"/>
<reference evidence="6" key="1">
    <citation type="submission" date="2018-10" db="EMBL/GenBank/DDBJ databases">
        <title>Transcriptome assembly of Aceria tosichella (Wheat curl mite) Type 2.</title>
        <authorList>
            <person name="Scully E.D."/>
            <person name="Geib S.M."/>
            <person name="Palmer N.A."/>
            <person name="Gupta A.K."/>
            <person name="Sarath G."/>
            <person name="Tatineni S."/>
        </authorList>
    </citation>
    <scope>NUCLEOTIDE SEQUENCE</scope>
    <source>
        <strain evidence="6">LincolnNE</strain>
    </source>
</reference>
<feature type="transmembrane region" description="Helical" evidence="5">
    <location>
        <begin position="61"/>
        <end position="78"/>
    </location>
</feature>
<dbReference type="InterPro" id="IPR018499">
    <property type="entry name" value="Tetraspanin/Peripherin"/>
</dbReference>
<evidence type="ECO:0000256" key="2">
    <source>
        <dbReference type="ARBA" id="ARBA00022692"/>
    </source>
</evidence>
<organism evidence="6">
    <name type="scientific">Aceria tosichella</name>
    <name type="common">wheat curl mite</name>
    <dbReference type="NCBI Taxonomy" id="561515"/>
    <lineage>
        <taxon>Eukaryota</taxon>
        <taxon>Metazoa</taxon>
        <taxon>Ecdysozoa</taxon>
        <taxon>Arthropoda</taxon>
        <taxon>Chelicerata</taxon>
        <taxon>Arachnida</taxon>
        <taxon>Acari</taxon>
        <taxon>Acariformes</taxon>
        <taxon>Trombidiformes</taxon>
        <taxon>Prostigmata</taxon>
        <taxon>Eupodina</taxon>
        <taxon>Eriophyoidea</taxon>
        <taxon>Eriophyidae</taxon>
        <taxon>Eriophyinae</taxon>
        <taxon>Aceriini</taxon>
        <taxon>Aceria</taxon>
    </lineage>
</organism>
<keyword evidence="4 5" id="KW-0472">Membrane</keyword>
<dbReference type="SUPFAM" id="SSF48652">
    <property type="entry name" value="Tetraspanin"/>
    <property type="match status" value="1"/>
</dbReference>
<dbReference type="InterPro" id="IPR008952">
    <property type="entry name" value="Tetraspanin_EC2_sf"/>
</dbReference>
<evidence type="ECO:0000313" key="6">
    <source>
        <dbReference type="EMBL" id="MDE52218.1"/>
    </source>
</evidence>
<proteinExistence type="predicted"/>
<keyword evidence="3 5" id="KW-1133">Transmembrane helix</keyword>
<feature type="transmembrane region" description="Helical" evidence="5">
    <location>
        <begin position="212"/>
        <end position="234"/>
    </location>
</feature>
<feature type="transmembrane region" description="Helical" evidence="5">
    <location>
        <begin position="18"/>
        <end position="41"/>
    </location>
</feature>
<gene>
    <name evidence="6" type="primary">CD63_0</name>
    <name evidence="6" type="ORF">g.13449</name>
</gene>
<dbReference type="Pfam" id="PF00335">
    <property type="entry name" value="Tetraspanin"/>
    <property type="match status" value="1"/>
</dbReference>
<comment type="subcellular location">
    <subcellularLocation>
        <location evidence="1">Membrane</location>
        <topology evidence="1">Multi-pass membrane protein</topology>
    </subcellularLocation>
</comment>